<dbReference type="InterPro" id="IPR013805">
    <property type="entry name" value="GrpE_CC"/>
</dbReference>
<dbReference type="InterPro" id="IPR000740">
    <property type="entry name" value="GrpE"/>
</dbReference>
<dbReference type="GO" id="GO:0030150">
    <property type="term" value="P:protein import into mitochondrial matrix"/>
    <property type="evidence" value="ECO:0007669"/>
    <property type="project" value="TreeGrafter"/>
</dbReference>
<feature type="region of interest" description="Disordered" evidence="5">
    <location>
        <begin position="1"/>
        <end position="39"/>
    </location>
</feature>
<feature type="compositionally biased region" description="Basic and acidic residues" evidence="5">
    <location>
        <begin position="1"/>
        <end position="24"/>
    </location>
</feature>
<dbReference type="EMBL" id="SPNW01000043">
    <property type="protein sequence ID" value="TIA88076.1"/>
    <property type="molecule type" value="Genomic_DNA"/>
</dbReference>
<reference evidence="6 7" key="1">
    <citation type="submission" date="2019-03" db="EMBL/GenBank/DDBJ databases">
        <title>Sequencing 23 genomes of Wallemia ichthyophaga.</title>
        <authorList>
            <person name="Gostincar C."/>
        </authorList>
    </citation>
    <scope>NUCLEOTIDE SEQUENCE [LARGE SCALE GENOMIC DNA]</scope>
    <source>
        <strain evidence="6 7">EXF-5753</strain>
    </source>
</reference>
<organism evidence="6 7">
    <name type="scientific">Wallemia hederae</name>
    <dbReference type="NCBI Taxonomy" id="1540922"/>
    <lineage>
        <taxon>Eukaryota</taxon>
        <taxon>Fungi</taxon>
        <taxon>Dikarya</taxon>
        <taxon>Basidiomycota</taxon>
        <taxon>Wallemiomycotina</taxon>
        <taxon>Wallemiomycetes</taxon>
        <taxon>Wallemiales</taxon>
        <taxon>Wallemiaceae</taxon>
        <taxon>Wallemia</taxon>
    </lineage>
</organism>
<dbReference type="PROSITE" id="PS01071">
    <property type="entry name" value="GRPE"/>
    <property type="match status" value="1"/>
</dbReference>
<keyword evidence="7" id="KW-1185">Reference proteome</keyword>
<dbReference type="GO" id="GO:0042803">
    <property type="term" value="F:protein homodimerization activity"/>
    <property type="evidence" value="ECO:0007669"/>
    <property type="project" value="InterPro"/>
</dbReference>
<dbReference type="PANTHER" id="PTHR21237:SF23">
    <property type="entry name" value="GRPE PROTEIN HOMOLOG, MITOCHONDRIAL"/>
    <property type="match status" value="1"/>
</dbReference>
<dbReference type="GO" id="GO:0001405">
    <property type="term" value="C:PAM complex, Tim23 associated import motor"/>
    <property type="evidence" value="ECO:0007669"/>
    <property type="project" value="TreeGrafter"/>
</dbReference>
<comment type="caution">
    <text evidence="6">The sequence shown here is derived from an EMBL/GenBank/DDBJ whole genome shotgun (WGS) entry which is preliminary data.</text>
</comment>
<dbReference type="OrthoDB" id="201635at2759"/>
<evidence type="ECO:0000256" key="4">
    <source>
        <dbReference type="RuleBase" id="RU004478"/>
    </source>
</evidence>
<protein>
    <recommendedName>
        <fullName evidence="3">GrpE protein homolog</fullName>
    </recommendedName>
</protein>
<dbReference type="PRINTS" id="PR00773">
    <property type="entry name" value="GRPEPROTEIN"/>
</dbReference>
<dbReference type="HAMAP" id="MF_01151">
    <property type="entry name" value="GrpE"/>
    <property type="match status" value="1"/>
</dbReference>
<proteinExistence type="inferred from homology"/>
<dbReference type="Gene3D" id="3.90.20.20">
    <property type="match status" value="1"/>
</dbReference>
<keyword evidence="3" id="KW-0496">Mitochondrion</keyword>
<dbReference type="GO" id="GO:0000774">
    <property type="term" value="F:adenyl-nucleotide exchange factor activity"/>
    <property type="evidence" value="ECO:0007669"/>
    <property type="project" value="InterPro"/>
</dbReference>
<keyword evidence="2 3" id="KW-0143">Chaperone</keyword>
<dbReference type="SUPFAM" id="SSF51064">
    <property type="entry name" value="Head domain of nucleotide exchange factor GrpE"/>
    <property type="match status" value="1"/>
</dbReference>
<dbReference type="GO" id="GO:0051082">
    <property type="term" value="F:unfolded protein binding"/>
    <property type="evidence" value="ECO:0007669"/>
    <property type="project" value="TreeGrafter"/>
</dbReference>
<dbReference type="InterPro" id="IPR009012">
    <property type="entry name" value="GrpE_head"/>
</dbReference>
<dbReference type="PANTHER" id="PTHR21237">
    <property type="entry name" value="GRPE PROTEIN"/>
    <property type="match status" value="1"/>
</dbReference>
<dbReference type="GO" id="GO:0006457">
    <property type="term" value="P:protein folding"/>
    <property type="evidence" value="ECO:0007669"/>
    <property type="project" value="InterPro"/>
</dbReference>
<name>A0A4T0FMR3_9BASI</name>
<accession>A0A4T0FMR3</accession>
<evidence type="ECO:0000256" key="5">
    <source>
        <dbReference type="SAM" id="MobiDB-lite"/>
    </source>
</evidence>
<dbReference type="Gene3D" id="2.30.22.10">
    <property type="entry name" value="Head domain of nucleotide exchange factor GrpE"/>
    <property type="match status" value="1"/>
</dbReference>
<dbReference type="GO" id="GO:0051087">
    <property type="term" value="F:protein-folding chaperone binding"/>
    <property type="evidence" value="ECO:0007669"/>
    <property type="project" value="InterPro"/>
</dbReference>
<comment type="function">
    <text evidence="3">Essential component of the PAM complex, a complex required for the translocation of transit peptide-containing proteins from the inner membrane into the mitochondrial matrix in an ATP-dependent manner.</text>
</comment>
<sequence>MARGYADKKAEEGKSDGSDSKDSAQDTPSDALQLAQKATEDAVEAQKQLKKDLQYAAADFTNLQRIAEREKGASFDKGVMKFAKSILPTLDIIPLALKTVPAEALTEGEPEQRKNLTTLHEGLVMLQGNLLKALKENDIEPVDPTGEQFSADLHEALYMAPVPGKEPNSVLECSKLGYSYKGKVLRAAQVGVVQDTS</sequence>
<comment type="subcellular location">
    <subcellularLocation>
        <location evidence="3">Mitochondrion matrix</location>
    </subcellularLocation>
</comment>
<dbReference type="CDD" id="cd00446">
    <property type="entry name" value="GrpE"/>
    <property type="match status" value="1"/>
</dbReference>
<evidence type="ECO:0000313" key="7">
    <source>
        <dbReference type="Proteomes" id="UP000310189"/>
    </source>
</evidence>
<dbReference type="Proteomes" id="UP000310189">
    <property type="component" value="Unassembled WGS sequence"/>
</dbReference>
<dbReference type="AlphaFoldDB" id="A0A4T0FMR3"/>
<dbReference type="SUPFAM" id="SSF58014">
    <property type="entry name" value="Coiled-coil domain of nucleotide exchange factor GrpE"/>
    <property type="match status" value="1"/>
</dbReference>
<evidence type="ECO:0000313" key="6">
    <source>
        <dbReference type="EMBL" id="TIA88076.1"/>
    </source>
</evidence>
<evidence type="ECO:0000256" key="2">
    <source>
        <dbReference type="ARBA" id="ARBA00023186"/>
    </source>
</evidence>
<dbReference type="Pfam" id="PF01025">
    <property type="entry name" value="GrpE"/>
    <property type="match status" value="1"/>
</dbReference>
<evidence type="ECO:0000256" key="1">
    <source>
        <dbReference type="ARBA" id="ARBA00009054"/>
    </source>
</evidence>
<gene>
    <name evidence="6" type="ORF">E3P99_02809</name>
</gene>
<comment type="similarity">
    <text evidence="1 4">Belongs to the GrpE family.</text>
</comment>
<evidence type="ECO:0000256" key="3">
    <source>
        <dbReference type="RuleBase" id="RU000640"/>
    </source>
</evidence>